<keyword evidence="2" id="KW-0808">Transferase</keyword>
<dbReference type="OrthoDB" id="101857at2"/>
<gene>
    <name evidence="2" type="ORF">JN12_00885</name>
</gene>
<protein>
    <submittedName>
        <fullName evidence="2">Methyltransferase family protein</fullName>
    </submittedName>
</protein>
<reference evidence="2 3" key="1">
    <citation type="submission" date="2019-07" db="EMBL/GenBank/DDBJ databases">
        <title>Genomic Encyclopedia of Archaeal and Bacterial Type Strains, Phase II (KMG-II): from individual species to whole genera.</title>
        <authorList>
            <person name="Goeker M."/>
        </authorList>
    </citation>
    <scope>NUCLEOTIDE SEQUENCE [LARGE SCALE GENOMIC DNA]</scope>
    <source>
        <strain evidence="2 3">ATCC BAA-1139</strain>
    </source>
</reference>
<dbReference type="GO" id="GO:0032259">
    <property type="term" value="P:methylation"/>
    <property type="evidence" value="ECO:0007669"/>
    <property type="project" value="UniProtKB-KW"/>
</dbReference>
<dbReference type="Gene3D" id="3.40.50.150">
    <property type="entry name" value="Vaccinia Virus protein VP39"/>
    <property type="match status" value="1"/>
</dbReference>
<proteinExistence type="predicted"/>
<dbReference type="GO" id="GO:0008168">
    <property type="term" value="F:methyltransferase activity"/>
    <property type="evidence" value="ECO:0007669"/>
    <property type="project" value="UniProtKB-KW"/>
</dbReference>
<dbReference type="AlphaFoldDB" id="A0A562WQE1"/>
<dbReference type="InterPro" id="IPR013217">
    <property type="entry name" value="Methyltransf_12"/>
</dbReference>
<dbReference type="InterPro" id="IPR029063">
    <property type="entry name" value="SAM-dependent_MTases_sf"/>
</dbReference>
<dbReference type="Proteomes" id="UP000319449">
    <property type="component" value="Unassembled WGS sequence"/>
</dbReference>
<keyword evidence="2" id="KW-0489">Methyltransferase</keyword>
<dbReference type="EMBL" id="VLLN01000004">
    <property type="protein sequence ID" value="TWJ32445.1"/>
    <property type="molecule type" value="Genomic_DNA"/>
</dbReference>
<dbReference type="Pfam" id="PF08242">
    <property type="entry name" value="Methyltransf_12"/>
    <property type="match status" value="1"/>
</dbReference>
<dbReference type="CDD" id="cd02440">
    <property type="entry name" value="AdoMet_MTases"/>
    <property type="match status" value="1"/>
</dbReference>
<sequence length="361" mass="39553">MTDNVRHHYEHHVYPHYGLLASVRRCDTYALNLSALWGAFNGCLPPSEARRMLLAGCGSFSPYPTALANPEREIVALDLSRRSLQRARLHARLHGCRNIRYRAGDLLDSFIEPGPFGFIDCFGVLHHLTDPRAGLRSLAARLAPGGIVRIMVYSRGARREIEAARRALGLAGVKDVDALRRLVRRAPAESRLATVVREAADAVSPAGLADAFLHPRVCTFRVDDLVALVDDAGLTPLRFAHAGALPNPTEELARLRVLEREEALDHNFLLYLGKKGGGTTGPVEDGLLVLNPVIAAALATPRIRPLMVAPRLGCPNPTLDRAARRFLRRFREPVPIASLTGPELALAGEFVRTLFLLVLNP</sequence>
<dbReference type="SUPFAM" id="SSF53335">
    <property type="entry name" value="S-adenosyl-L-methionine-dependent methyltransferases"/>
    <property type="match status" value="1"/>
</dbReference>
<accession>A0A562WQE1</accession>
<name>A0A562WQE1_9BACT</name>
<organism evidence="2 3">
    <name type="scientific">Geobacter argillaceus</name>
    <dbReference type="NCBI Taxonomy" id="345631"/>
    <lineage>
        <taxon>Bacteria</taxon>
        <taxon>Pseudomonadati</taxon>
        <taxon>Thermodesulfobacteriota</taxon>
        <taxon>Desulfuromonadia</taxon>
        <taxon>Geobacterales</taxon>
        <taxon>Geobacteraceae</taxon>
        <taxon>Geobacter</taxon>
    </lineage>
</organism>
<evidence type="ECO:0000313" key="3">
    <source>
        <dbReference type="Proteomes" id="UP000319449"/>
    </source>
</evidence>
<dbReference type="RefSeq" id="WP_145018795.1">
    <property type="nucleotide sequence ID" value="NZ_VLLN01000004.1"/>
</dbReference>
<evidence type="ECO:0000313" key="2">
    <source>
        <dbReference type="EMBL" id="TWJ32445.1"/>
    </source>
</evidence>
<keyword evidence="3" id="KW-1185">Reference proteome</keyword>
<evidence type="ECO:0000259" key="1">
    <source>
        <dbReference type="Pfam" id="PF08242"/>
    </source>
</evidence>
<feature type="domain" description="Methyltransferase type 12" evidence="1">
    <location>
        <begin position="56"/>
        <end position="148"/>
    </location>
</feature>
<comment type="caution">
    <text evidence="2">The sequence shown here is derived from an EMBL/GenBank/DDBJ whole genome shotgun (WGS) entry which is preliminary data.</text>
</comment>